<name>A0ACC0JX67_CHOFU</name>
<reference evidence="1 2" key="1">
    <citation type="journal article" date="2022" name="Genome Biol. Evol.">
        <title>The Spruce Budworm Genome: Reconstructing the Evolutionary History of Antifreeze Proteins.</title>
        <authorList>
            <person name="Beliveau C."/>
            <person name="Gagne P."/>
            <person name="Picq S."/>
            <person name="Vernygora O."/>
            <person name="Keeling C.I."/>
            <person name="Pinkney K."/>
            <person name="Doucet D."/>
            <person name="Wen F."/>
            <person name="Johnston J.S."/>
            <person name="Maaroufi H."/>
            <person name="Boyle B."/>
            <person name="Laroche J."/>
            <person name="Dewar K."/>
            <person name="Juretic N."/>
            <person name="Blackburn G."/>
            <person name="Nisole A."/>
            <person name="Brunet B."/>
            <person name="Brandao M."/>
            <person name="Lumley L."/>
            <person name="Duan J."/>
            <person name="Quan G."/>
            <person name="Lucarotti C.J."/>
            <person name="Roe A.D."/>
            <person name="Sperling F.A.H."/>
            <person name="Levesque R.C."/>
            <person name="Cusson M."/>
        </authorList>
    </citation>
    <scope>NUCLEOTIDE SEQUENCE [LARGE SCALE GENOMIC DNA]</scope>
    <source>
        <strain evidence="1">Glfc:IPQL:Cfum</strain>
    </source>
</reference>
<evidence type="ECO:0000313" key="1">
    <source>
        <dbReference type="EMBL" id="KAI8428816.1"/>
    </source>
</evidence>
<evidence type="ECO:0000313" key="2">
    <source>
        <dbReference type="Proteomes" id="UP001064048"/>
    </source>
</evidence>
<sequence>MTECRICLEIRRNVRSIFERSDPSNTTTYADMITYVATVKIVRNDEITDQICLACRKKLKDLYDFKLLIQSSNTALNQKYSSHIKRINFNNITEIKLEFDVSQAPKDDKHFIKEFDDEKINLLGLEDSICYSNTTIKKLVSYTTNAEIKQPMSVMDFLNTIKEDPDENYNDHYDMGQHDSDGDEYIPPYTQLKRKYGKQTRRKKKNILLKAEKKGTKTMSTSTTSSTNICIKPIILKDLKVLPTLNKKPKKKYRYLKKESVCPYCGKLTRSIKSHLLVHGEHKFKCDKCDKGYYSKKGLIDHQTMHTGVREFKCDQCVAAFHTAAGLKSHQVNHEAAKTFVCDTCCKSYKRKHQLVRHVKTHNSANKSHKCELCNMSFFSVYGLRHHMRVHTGERPYNCEKHGIFLKRRSVYVMNEEVLARERLVMKDLMLKAHGIVKEGEPLNPFEVWFHQLPPPFQVSKTCVVICFCVGLLVAIQTFLPKAFAYKRTSNVDEFMLEDKRTHMRQNYVVQRALDNEVNNYDYGVPKYSMDSIPAPVASEELPAFIVDYANMIRNDIILLDNSAKRINLHKGQDTVYPQSIYNVTCDQSLCHSRSHSCKERIIHVKILRMRDHPVYEKQLNNSAPEVLRFKWMNDTVPIVTGCICMRKYLKNPSDNLED</sequence>
<dbReference type="EMBL" id="CM046112">
    <property type="protein sequence ID" value="KAI8428816.1"/>
    <property type="molecule type" value="Genomic_DNA"/>
</dbReference>
<comment type="caution">
    <text evidence="1">The sequence shown here is derived from an EMBL/GenBank/DDBJ whole genome shotgun (WGS) entry which is preliminary data.</text>
</comment>
<accession>A0ACC0JX67</accession>
<proteinExistence type="predicted"/>
<gene>
    <name evidence="1" type="ORF">MSG28_007475</name>
</gene>
<protein>
    <submittedName>
        <fullName evidence="1">Uncharacterized protein</fullName>
    </submittedName>
</protein>
<keyword evidence="2" id="KW-1185">Reference proteome</keyword>
<organism evidence="1 2">
    <name type="scientific">Choristoneura fumiferana</name>
    <name type="common">Spruce budworm moth</name>
    <name type="synonym">Archips fumiferana</name>
    <dbReference type="NCBI Taxonomy" id="7141"/>
    <lineage>
        <taxon>Eukaryota</taxon>
        <taxon>Metazoa</taxon>
        <taxon>Ecdysozoa</taxon>
        <taxon>Arthropoda</taxon>
        <taxon>Hexapoda</taxon>
        <taxon>Insecta</taxon>
        <taxon>Pterygota</taxon>
        <taxon>Neoptera</taxon>
        <taxon>Endopterygota</taxon>
        <taxon>Lepidoptera</taxon>
        <taxon>Glossata</taxon>
        <taxon>Ditrysia</taxon>
        <taxon>Tortricoidea</taxon>
        <taxon>Tortricidae</taxon>
        <taxon>Tortricinae</taxon>
        <taxon>Choristoneura</taxon>
    </lineage>
</organism>
<dbReference type="Proteomes" id="UP001064048">
    <property type="component" value="Chromosome 12"/>
</dbReference>